<dbReference type="EMBL" id="BARS01011408">
    <property type="protein sequence ID" value="GAF89584.1"/>
    <property type="molecule type" value="Genomic_DNA"/>
</dbReference>
<reference evidence="1" key="1">
    <citation type="journal article" date="2014" name="Front. Microbiol.">
        <title>High frequency of phylogenetically diverse reductive dehalogenase-homologous genes in deep subseafloor sedimentary metagenomes.</title>
        <authorList>
            <person name="Kawai M."/>
            <person name="Futagami T."/>
            <person name="Toyoda A."/>
            <person name="Takaki Y."/>
            <person name="Nishi S."/>
            <person name="Hori S."/>
            <person name="Arai W."/>
            <person name="Tsubouchi T."/>
            <person name="Morono Y."/>
            <person name="Uchiyama I."/>
            <person name="Ito T."/>
            <person name="Fujiyama A."/>
            <person name="Inagaki F."/>
            <person name="Takami H."/>
        </authorList>
    </citation>
    <scope>NUCLEOTIDE SEQUENCE</scope>
    <source>
        <strain evidence="1">Expedition CK06-06</strain>
    </source>
</reference>
<comment type="caution">
    <text evidence="1">The sequence shown here is derived from an EMBL/GenBank/DDBJ whole genome shotgun (WGS) entry which is preliminary data.</text>
</comment>
<organism evidence="1">
    <name type="scientific">marine sediment metagenome</name>
    <dbReference type="NCBI Taxonomy" id="412755"/>
    <lineage>
        <taxon>unclassified sequences</taxon>
        <taxon>metagenomes</taxon>
        <taxon>ecological metagenomes</taxon>
    </lineage>
</organism>
<sequence length="39" mass="4430">MDDFYATACAIIQCYDVYDLSIDPLLWSMIAFTTTTTLC</sequence>
<dbReference type="AlphaFoldDB" id="X0T8Q5"/>
<evidence type="ECO:0000313" key="1">
    <source>
        <dbReference type="EMBL" id="GAF89584.1"/>
    </source>
</evidence>
<accession>X0T8Q5</accession>
<protein>
    <submittedName>
        <fullName evidence="1">Uncharacterized protein</fullName>
    </submittedName>
</protein>
<proteinExistence type="predicted"/>
<gene>
    <name evidence="1" type="ORF">S01H1_20758</name>
</gene>
<feature type="non-terminal residue" evidence="1">
    <location>
        <position position="39"/>
    </location>
</feature>
<name>X0T8Q5_9ZZZZ</name>